<reference evidence="2" key="1">
    <citation type="submission" date="2020-03" db="EMBL/GenBank/DDBJ databases">
        <title>The deep terrestrial virosphere.</title>
        <authorList>
            <person name="Holmfeldt K."/>
            <person name="Nilsson E."/>
            <person name="Simone D."/>
            <person name="Lopez-Fernandez M."/>
            <person name="Wu X."/>
            <person name="de Brujin I."/>
            <person name="Lundin D."/>
            <person name="Andersson A."/>
            <person name="Bertilsson S."/>
            <person name="Dopson M."/>
        </authorList>
    </citation>
    <scope>NUCLEOTIDE SEQUENCE</scope>
    <source>
        <strain evidence="2">MM415B02196</strain>
    </source>
</reference>
<sequence>MACDEFRRMADRNDPFVCECKDGMMKRDIASERPHVRRTEDYSHPIHSDSLAISPSQVAEHKKMFPNIKLDSECRPIFDNYVEHDKYLKTCGFDKKEQRIKPKGKRIDKPKQPSKRGLPLKEI</sequence>
<evidence type="ECO:0000313" key="2">
    <source>
        <dbReference type="EMBL" id="QJA85635.1"/>
    </source>
</evidence>
<protein>
    <submittedName>
        <fullName evidence="2">Uncharacterized protein</fullName>
    </submittedName>
</protein>
<gene>
    <name evidence="2" type="ORF">MM415B02196_0003</name>
</gene>
<feature type="region of interest" description="Disordered" evidence="1">
    <location>
        <begin position="99"/>
        <end position="123"/>
    </location>
</feature>
<organism evidence="2">
    <name type="scientific">viral metagenome</name>
    <dbReference type="NCBI Taxonomy" id="1070528"/>
    <lineage>
        <taxon>unclassified sequences</taxon>
        <taxon>metagenomes</taxon>
        <taxon>organismal metagenomes</taxon>
    </lineage>
</organism>
<dbReference type="EMBL" id="MT142586">
    <property type="protein sequence ID" value="QJA85635.1"/>
    <property type="molecule type" value="Genomic_DNA"/>
</dbReference>
<name>A0A6M3KWA0_9ZZZZ</name>
<dbReference type="AlphaFoldDB" id="A0A6M3KWA0"/>
<proteinExistence type="predicted"/>
<feature type="compositionally biased region" description="Basic and acidic residues" evidence="1">
    <location>
        <begin position="99"/>
        <end position="111"/>
    </location>
</feature>
<evidence type="ECO:0000256" key="1">
    <source>
        <dbReference type="SAM" id="MobiDB-lite"/>
    </source>
</evidence>
<accession>A0A6M3KWA0</accession>